<name>A0A1Y2M631_EPING</name>
<gene>
    <name evidence="1" type="ORF">B5807_03816</name>
</gene>
<sequence>MEIQPILDLQYATSASLSLTHCCTISTHSIQLGNLASRSPLPVHLHPVRLHVLAQRGEQRLGIDGGLLLVRLQLPRLLLLPPQLQRRLHAQRGVGLLLRKRLRSLGLGAQEAGAHGLVRVLRVVAGGLGVGEDVAAQLLGQRGREGRRDQGVAHAVVALDHVALRIGGVGVAVPGLLATKRGAALLHALAGFHVLDLGGDGEGGGGALLGWLLAGGVAPALEGGDGVAEGAQCLGQPALRGLLVGIRSAVGGLCLGLPGPGDPVGCAGDVSVEDGEAGLGVVLVLLGDLLVAVVDAGKGVDAGGVALHDDVVDNDILVEALAVGSEGCGSVRYDKAHVFNGEGHVHGDSGAACSAGEHGF</sequence>
<proteinExistence type="predicted"/>
<protein>
    <submittedName>
        <fullName evidence="1">Uncharacterized protein</fullName>
    </submittedName>
</protein>
<dbReference type="EMBL" id="KZ107840">
    <property type="protein sequence ID" value="OSS51511.1"/>
    <property type="molecule type" value="Genomic_DNA"/>
</dbReference>
<dbReference type="AlphaFoldDB" id="A0A1Y2M631"/>
<dbReference type="Proteomes" id="UP000193240">
    <property type="component" value="Unassembled WGS sequence"/>
</dbReference>
<organism evidence="1 2">
    <name type="scientific">Epicoccum nigrum</name>
    <name type="common">Soil fungus</name>
    <name type="synonym">Epicoccum purpurascens</name>
    <dbReference type="NCBI Taxonomy" id="105696"/>
    <lineage>
        <taxon>Eukaryota</taxon>
        <taxon>Fungi</taxon>
        <taxon>Dikarya</taxon>
        <taxon>Ascomycota</taxon>
        <taxon>Pezizomycotina</taxon>
        <taxon>Dothideomycetes</taxon>
        <taxon>Pleosporomycetidae</taxon>
        <taxon>Pleosporales</taxon>
        <taxon>Pleosporineae</taxon>
        <taxon>Didymellaceae</taxon>
        <taxon>Epicoccum</taxon>
    </lineage>
</organism>
<reference evidence="1 2" key="1">
    <citation type="journal article" date="2017" name="Genome Announc.">
        <title>Genome sequence of the saprophytic ascomycete Epicoccum nigrum ICMP 19927 strain isolated from New Zealand.</title>
        <authorList>
            <person name="Fokin M."/>
            <person name="Fleetwood D."/>
            <person name="Weir B.S."/>
            <person name="Villas-Boas S.G."/>
        </authorList>
    </citation>
    <scope>NUCLEOTIDE SEQUENCE [LARGE SCALE GENOMIC DNA]</scope>
    <source>
        <strain evidence="1 2">ICMP 19927</strain>
    </source>
</reference>
<dbReference type="InParanoid" id="A0A1Y2M631"/>
<keyword evidence="2" id="KW-1185">Reference proteome</keyword>
<accession>A0A1Y2M631</accession>
<evidence type="ECO:0000313" key="1">
    <source>
        <dbReference type="EMBL" id="OSS51511.1"/>
    </source>
</evidence>
<evidence type="ECO:0000313" key="2">
    <source>
        <dbReference type="Proteomes" id="UP000193240"/>
    </source>
</evidence>